<organism evidence="3 5">
    <name type="scientific">Arsenophonus nasoniae</name>
    <name type="common">son-killer infecting Nasonia vitripennis</name>
    <dbReference type="NCBI Taxonomy" id="638"/>
    <lineage>
        <taxon>Bacteria</taxon>
        <taxon>Pseudomonadati</taxon>
        <taxon>Pseudomonadota</taxon>
        <taxon>Gammaproteobacteria</taxon>
        <taxon>Enterobacterales</taxon>
        <taxon>Morganellaceae</taxon>
        <taxon>Arsenophonus</taxon>
    </lineage>
</organism>
<feature type="compositionally biased region" description="Polar residues" evidence="1">
    <location>
        <begin position="389"/>
        <end position="401"/>
    </location>
</feature>
<reference evidence="3" key="1">
    <citation type="submission" date="2023-04" db="EMBL/GenBank/DDBJ databases">
        <title>Genome dynamics across the evolutionary transition to endosymbiosis.</title>
        <authorList>
            <person name="Siozios S."/>
            <person name="Nadal-Jimenez P."/>
            <person name="Azagi T."/>
            <person name="Sprong H."/>
            <person name="Frost C.L."/>
            <person name="Parratt S.R."/>
            <person name="Taylor G."/>
            <person name="Brettell L."/>
            <person name="Lew K.C."/>
            <person name="Croft L."/>
            <person name="King K.C."/>
            <person name="Brockhurst M.A."/>
            <person name="Hypsa V."/>
            <person name="Novakova E."/>
            <person name="Darby A.C."/>
            <person name="Hurst G.D.D."/>
        </authorList>
    </citation>
    <scope>NUCLEOTIDE SEQUENCE</scope>
    <source>
        <strain evidence="3">ANv_CAN</strain>
        <plasmid evidence="4">paNv_CAN2</plasmid>
    </source>
</reference>
<evidence type="ECO:0000313" key="3">
    <source>
        <dbReference type="EMBL" id="WGM07589.1"/>
    </source>
</evidence>
<keyword evidence="4" id="KW-0614">Plasmid</keyword>
<evidence type="ECO:0000313" key="5">
    <source>
        <dbReference type="Proteomes" id="UP001177592"/>
    </source>
</evidence>
<feature type="region of interest" description="Disordered" evidence="1">
    <location>
        <begin position="382"/>
        <end position="419"/>
    </location>
</feature>
<keyword evidence="5" id="KW-1185">Reference proteome</keyword>
<evidence type="ECO:0000256" key="1">
    <source>
        <dbReference type="SAM" id="MobiDB-lite"/>
    </source>
</evidence>
<keyword evidence="2" id="KW-0472">Membrane</keyword>
<feature type="transmembrane region" description="Helical" evidence="2">
    <location>
        <begin position="530"/>
        <end position="549"/>
    </location>
</feature>
<dbReference type="InterPro" id="IPR036200">
    <property type="entry name" value="Attachment_G3P_N_sf"/>
</dbReference>
<proteinExistence type="predicted"/>
<feature type="compositionally biased region" description="Basic and acidic residues" evidence="1">
    <location>
        <begin position="233"/>
        <end position="249"/>
    </location>
</feature>
<dbReference type="RefSeq" id="WP_280622502.1">
    <property type="nucleotide sequence ID" value="NZ_CP123523.1"/>
</dbReference>
<protein>
    <submittedName>
        <fullName evidence="3">Uncharacterized protein</fullName>
    </submittedName>
</protein>
<dbReference type="EMBL" id="CP123525">
    <property type="protein sequence ID" value="WGM08151.1"/>
    <property type="molecule type" value="Genomic_DNA"/>
</dbReference>
<feature type="compositionally biased region" description="Polar residues" evidence="1">
    <location>
        <begin position="250"/>
        <end position="263"/>
    </location>
</feature>
<dbReference type="Gene3D" id="3.90.450.1">
    <property type="entry name" value="Minor Coat Protein, Domain 2"/>
    <property type="match status" value="1"/>
</dbReference>
<feature type="compositionally biased region" description="Polar residues" evidence="1">
    <location>
        <begin position="408"/>
        <end position="419"/>
    </location>
</feature>
<gene>
    <name evidence="3" type="ORF">QE258_10305</name>
    <name evidence="4" type="ORF">QE258_23030</name>
</gene>
<accession>A0ABY8NU74</accession>
<dbReference type="Proteomes" id="UP001177592">
    <property type="component" value="Chromosome"/>
</dbReference>
<dbReference type="SUPFAM" id="SSF50176">
    <property type="entry name" value="N-terminal domains of the minor coat protein g3p"/>
    <property type="match status" value="2"/>
</dbReference>
<feature type="transmembrane region" description="Helical" evidence="2">
    <location>
        <begin position="20"/>
        <end position="46"/>
    </location>
</feature>
<feature type="compositionally biased region" description="Low complexity" evidence="1">
    <location>
        <begin position="436"/>
        <end position="454"/>
    </location>
</feature>
<evidence type="ECO:0000313" key="4">
    <source>
        <dbReference type="EMBL" id="WGM08151.1"/>
    </source>
</evidence>
<dbReference type="InterPro" id="IPR013834">
    <property type="entry name" value="Phage_G3P_N2_sf"/>
</dbReference>
<dbReference type="EMBL" id="CP123523">
    <property type="protein sequence ID" value="WGM07589.1"/>
    <property type="molecule type" value="Genomic_DNA"/>
</dbReference>
<feature type="region of interest" description="Disordered" evidence="1">
    <location>
        <begin position="231"/>
        <end position="263"/>
    </location>
</feature>
<evidence type="ECO:0000256" key="2">
    <source>
        <dbReference type="SAM" id="Phobius"/>
    </source>
</evidence>
<keyword evidence="2" id="KW-0812">Transmembrane</keyword>
<sequence length="551" mass="60953">MRNKERGKLMPLYIDADNRILFSVFFVGAVMRLGSHTRVGLILLFLTSYAYAETWETLDKSTFDIDVISKSKDVKSEDGTLKRVEYIDLTMQQQACSEAKQSAHNLFDNMKSIYAEVYPDSQFKFEVSECFYDGSPTEKIVDSYGDSFWLKASVIGEIKRTVSDTENNNKDLQTPEEVCMNKSSISGSFYTKKVGSNYYANVDGCEYIANDDVLLCGEKSGTCYAKWNPTGKTVEDGNGKDNEKEKSDNKISGQSPNVNKVLESSSDFPPVQHVYNPVSGQSDFISPSERECADIVYPTYQNVTSYDDSGNPVVRKEPFKFYNTFNFMGNNYLQKYGCLYVRTSEGYKPSTSRAVYEAFDTGKLNDCTWKSGFTEVHNCSYRGERPKTQTDSTKYSGSTGINDAIPSNEGNANSKSGASSLGSAVNIFPSSGTRQAGVSSSSGVASHSGQSSGSTGNGQGTDLSHPDNNEPDLDSPTAESILSPLQHLFPFLENFNLPERTASCPVATFEVFEQRFVIDAHCTLFESIRGLLTLFSMIIWSFLGLRIVLSS</sequence>
<dbReference type="Gene3D" id="2.30.27.10">
    <property type="entry name" value="Phage FD Coat Protein,Membrane penetration domain"/>
    <property type="match status" value="1"/>
</dbReference>
<keyword evidence="2" id="KW-1133">Transmembrane helix</keyword>
<name>A0ABY8NU74_9GAMM</name>
<dbReference type="Gene3D" id="3.30.110.160">
    <property type="match status" value="1"/>
</dbReference>
<feature type="region of interest" description="Disordered" evidence="1">
    <location>
        <begin position="432"/>
        <end position="477"/>
    </location>
</feature>
<dbReference type="Proteomes" id="UP001177592">
    <property type="component" value="Plasmid paNv_CAN2"/>
</dbReference>
<dbReference type="Pfam" id="PF21443">
    <property type="entry name" value="G3P_pilus-bind"/>
    <property type="match status" value="1"/>
</dbReference>
<geneLocation type="plasmid" evidence="4 5">
    <name>paNv_CAN2</name>
</geneLocation>